<evidence type="ECO:0008006" key="3">
    <source>
        <dbReference type="Google" id="ProtNLM"/>
    </source>
</evidence>
<sequence length="315" mass="35437">MPTPHPTVSDSGTDRERVAERLLAASHAHAFDPITDVDWDAPLVDGAYFLPAHRVSLYGTPLWERMSERQRVDLSRHEVASMASVGIWFEVVLMQLLIRHVYDRPLTSRHVQYAFMEIAEECRHSTMFGRLIDKLECPEYGPGPYAHMAARAMKTFGSGVQAFAMALIAEEVLDTMQREMTADESLQPITRQTARIHVIEEARHVRYARDEVARGAPHLSRAERAITRLALARAAHIIATRLVHPGVYAAVGLDSAEAYRAARANPHRLDTLAHWSRRLIGFYDEQGLLGGPGLRLWRASGLMGRQEPSPARRRV</sequence>
<comment type="caution">
    <text evidence="1">The sequence shown here is derived from an EMBL/GenBank/DDBJ whole genome shotgun (WGS) entry which is preliminary data.</text>
</comment>
<organism evidence="1 2">
    <name type="scientific">Embleya scabrispora</name>
    <dbReference type="NCBI Taxonomy" id="159449"/>
    <lineage>
        <taxon>Bacteria</taxon>
        <taxon>Bacillati</taxon>
        <taxon>Actinomycetota</taxon>
        <taxon>Actinomycetes</taxon>
        <taxon>Kitasatosporales</taxon>
        <taxon>Streptomycetaceae</taxon>
        <taxon>Embleya</taxon>
    </lineage>
</organism>
<accession>A0A1T3P5Z7</accession>
<dbReference type="OrthoDB" id="786532at2"/>
<evidence type="ECO:0000313" key="2">
    <source>
        <dbReference type="Proteomes" id="UP000190037"/>
    </source>
</evidence>
<evidence type="ECO:0000313" key="1">
    <source>
        <dbReference type="EMBL" id="OPC84365.1"/>
    </source>
</evidence>
<dbReference type="eggNOG" id="COG3396">
    <property type="taxonomic scope" value="Bacteria"/>
</dbReference>
<dbReference type="RefSeq" id="WP_078978658.1">
    <property type="nucleotide sequence ID" value="NZ_MWQN01000001.1"/>
</dbReference>
<reference evidence="1 2" key="1">
    <citation type="submission" date="2017-03" db="EMBL/GenBank/DDBJ databases">
        <title>Draft genome sequence of Streptomyces scabrisporus NF3, endophyte isolated from Amphipterygium adstringens.</title>
        <authorList>
            <person name="Vazquez M."/>
            <person name="Ceapa C.D."/>
            <person name="Rodriguez Luna D."/>
            <person name="Sanchez Esquivel S."/>
        </authorList>
    </citation>
    <scope>NUCLEOTIDE SEQUENCE [LARGE SCALE GENOMIC DNA]</scope>
    <source>
        <strain evidence="1 2">NF3</strain>
    </source>
</reference>
<dbReference type="Proteomes" id="UP000190037">
    <property type="component" value="Unassembled WGS sequence"/>
</dbReference>
<dbReference type="AlphaFoldDB" id="A0A1T3P5Z7"/>
<dbReference type="STRING" id="159449.B4N89_28630"/>
<dbReference type="InterPro" id="IPR009078">
    <property type="entry name" value="Ferritin-like_SF"/>
</dbReference>
<dbReference type="InterPro" id="IPR025859">
    <property type="entry name" value="AurF/CmlI"/>
</dbReference>
<dbReference type="Pfam" id="PF11583">
    <property type="entry name" value="AurF"/>
    <property type="match status" value="1"/>
</dbReference>
<dbReference type="Gene3D" id="1.10.620.20">
    <property type="entry name" value="Ribonucleotide Reductase, subunit A"/>
    <property type="match status" value="1"/>
</dbReference>
<dbReference type="SUPFAM" id="SSF47240">
    <property type="entry name" value="Ferritin-like"/>
    <property type="match status" value="1"/>
</dbReference>
<protein>
    <recommendedName>
        <fullName evidence="3">Diiron oxygenase</fullName>
    </recommendedName>
</protein>
<dbReference type="InterPro" id="IPR012348">
    <property type="entry name" value="RNR-like"/>
</dbReference>
<name>A0A1T3P5Z7_9ACTN</name>
<dbReference type="GO" id="GO:0016491">
    <property type="term" value="F:oxidoreductase activity"/>
    <property type="evidence" value="ECO:0007669"/>
    <property type="project" value="InterPro"/>
</dbReference>
<proteinExistence type="predicted"/>
<gene>
    <name evidence="1" type="ORF">B4N89_28630</name>
</gene>
<dbReference type="EMBL" id="MWQN01000001">
    <property type="protein sequence ID" value="OPC84365.1"/>
    <property type="molecule type" value="Genomic_DNA"/>
</dbReference>
<keyword evidence="2" id="KW-1185">Reference proteome</keyword>